<dbReference type="Proteomes" id="UP000184267">
    <property type="component" value="Unassembled WGS sequence"/>
</dbReference>
<gene>
    <name evidence="1" type="ORF">TRAPUB_4809</name>
</gene>
<dbReference type="AlphaFoldDB" id="A0A1M2VAD3"/>
<proteinExistence type="predicted"/>
<evidence type="ECO:0000313" key="2">
    <source>
        <dbReference type="Proteomes" id="UP000184267"/>
    </source>
</evidence>
<dbReference type="EMBL" id="MNAD01001539">
    <property type="protein sequence ID" value="OJT04539.1"/>
    <property type="molecule type" value="Genomic_DNA"/>
</dbReference>
<reference evidence="1 2" key="1">
    <citation type="submission" date="2016-10" db="EMBL/GenBank/DDBJ databases">
        <title>Genome sequence of the basidiomycete white-rot fungus Trametes pubescens.</title>
        <authorList>
            <person name="Makela M.R."/>
            <person name="Granchi Z."/>
            <person name="Peng M."/>
            <person name="De Vries R.P."/>
            <person name="Grigoriev I."/>
            <person name="Riley R."/>
            <person name="Hilden K."/>
        </authorList>
    </citation>
    <scope>NUCLEOTIDE SEQUENCE [LARGE SCALE GENOMIC DNA]</scope>
    <source>
        <strain evidence="1 2">FBCC735</strain>
    </source>
</reference>
<comment type="caution">
    <text evidence="1">The sequence shown here is derived from an EMBL/GenBank/DDBJ whole genome shotgun (WGS) entry which is preliminary data.</text>
</comment>
<sequence>MLVNNTIDDVYGDSTTGLLPTYSPSKQWVVGSTCTTCSIYPGNLGFHGSGDASAEVDVTQAFMQTWHNYAYSAGEHPVNISVPFVGQAVYVYQIIVNAVQNNTTNTSLAFALDGTAVGEYTHTADPVGPRLLYNVPVYANPSLLPGEHILTIYTNNTKGSFI</sequence>
<protein>
    <submittedName>
        <fullName evidence="1">Uncharacterized protein</fullName>
    </submittedName>
</protein>
<evidence type="ECO:0000313" key="1">
    <source>
        <dbReference type="EMBL" id="OJT04539.1"/>
    </source>
</evidence>
<accession>A0A1M2VAD3</accession>
<keyword evidence="2" id="KW-1185">Reference proteome</keyword>
<dbReference type="OrthoDB" id="2744817at2759"/>
<name>A0A1M2VAD3_TRAPU</name>
<dbReference type="OMA" id="AFMQTWH"/>
<organism evidence="1 2">
    <name type="scientific">Trametes pubescens</name>
    <name type="common">White-rot fungus</name>
    <dbReference type="NCBI Taxonomy" id="154538"/>
    <lineage>
        <taxon>Eukaryota</taxon>
        <taxon>Fungi</taxon>
        <taxon>Dikarya</taxon>
        <taxon>Basidiomycota</taxon>
        <taxon>Agaricomycotina</taxon>
        <taxon>Agaricomycetes</taxon>
        <taxon>Polyporales</taxon>
        <taxon>Polyporaceae</taxon>
        <taxon>Trametes</taxon>
    </lineage>
</organism>